<dbReference type="Gene3D" id="3.40.50.720">
    <property type="entry name" value="NAD(P)-binding Rossmann-like Domain"/>
    <property type="match status" value="1"/>
</dbReference>
<dbReference type="InterPro" id="IPR002347">
    <property type="entry name" value="SDR_fam"/>
</dbReference>
<dbReference type="Pfam" id="PF00561">
    <property type="entry name" value="Abhydrolase_1"/>
    <property type="match status" value="1"/>
</dbReference>
<dbReference type="InterPro" id="IPR029058">
    <property type="entry name" value="AB_hydrolase_fold"/>
</dbReference>
<dbReference type="Gene3D" id="3.40.50.1820">
    <property type="entry name" value="alpha/beta hydrolase"/>
    <property type="match status" value="1"/>
</dbReference>
<dbReference type="PRINTS" id="PR00080">
    <property type="entry name" value="SDRFAMILY"/>
</dbReference>
<evidence type="ECO:0000256" key="1">
    <source>
        <dbReference type="ARBA" id="ARBA00006484"/>
    </source>
</evidence>
<dbReference type="PANTHER" id="PTHR43391">
    <property type="entry name" value="RETINOL DEHYDROGENASE-RELATED"/>
    <property type="match status" value="1"/>
</dbReference>
<dbReference type="SUPFAM" id="SSF53474">
    <property type="entry name" value="alpha/beta-Hydrolases"/>
    <property type="match status" value="1"/>
</dbReference>
<organism evidence="4 5">
    <name type="scientific">Nocardiopsis changdeensis</name>
    <dbReference type="NCBI Taxonomy" id="2831969"/>
    <lineage>
        <taxon>Bacteria</taxon>
        <taxon>Bacillati</taxon>
        <taxon>Actinomycetota</taxon>
        <taxon>Actinomycetes</taxon>
        <taxon>Streptosporangiales</taxon>
        <taxon>Nocardiopsidaceae</taxon>
        <taxon>Nocardiopsis</taxon>
    </lineage>
</organism>
<keyword evidence="2" id="KW-0560">Oxidoreductase</keyword>
<dbReference type="InterPro" id="IPR000073">
    <property type="entry name" value="AB_hydrolase_1"/>
</dbReference>
<evidence type="ECO:0000256" key="2">
    <source>
        <dbReference type="ARBA" id="ARBA00023002"/>
    </source>
</evidence>
<dbReference type="Pfam" id="PF00106">
    <property type="entry name" value="adh_short"/>
    <property type="match status" value="1"/>
</dbReference>
<evidence type="ECO:0000259" key="3">
    <source>
        <dbReference type="Pfam" id="PF00561"/>
    </source>
</evidence>
<dbReference type="Proteomes" id="UP000676079">
    <property type="component" value="Chromosome"/>
</dbReference>
<dbReference type="CDD" id="cd05233">
    <property type="entry name" value="SDR_c"/>
    <property type="match status" value="1"/>
</dbReference>
<dbReference type="EMBL" id="CP074133">
    <property type="protein sequence ID" value="QUX21907.1"/>
    <property type="molecule type" value="Genomic_DNA"/>
</dbReference>
<evidence type="ECO:0000313" key="4">
    <source>
        <dbReference type="EMBL" id="QUX21907.1"/>
    </source>
</evidence>
<dbReference type="InterPro" id="IPR036291">
    <property type="entry name" value="NAD(P)-bd_dom_sf"/>
</dbReference>
<name>A0ABX8BLH8_9ACTN</name>
<dbReference type="RefSeq" id="WP_220563127.1">
    <property type="nucleotide sequence ID" value="NZ_CP074133.1"/>
</dbReference>
<dbReference type="PANTHER" id="PTHR43391:SF12">
    <property type="entry name" value="OXIDOREDUCTASE EPHD-RELATED"/>
    <property type="match status" value="1"/>
</dbReference>
<gene>
    <name evidence="4" type="ORF">KGD84_26610</name>
</gene>
<keyword evidence="5" id="KW-1185">Reference proteome</keyword>
<proteinExistence type="inferred from homology"/>
<protein>
    <submittedName>
        <fullName evidence="4">SDR family oxidoreductase</fullName>
    </submittedName>
</protein>
<sequence>MHQYVTAPDGQRLAVRATGPADRPVLLLVHGYPDNSSVWDALVEELAGEYRIAAYDVRGAGRSTAPDTRAGYRLDRLAADVAAVADAVGAGRPVHLVGHDWGSIQSWHAVTEPRYADRFASYTSISGPDLDHAGHWFRSAPDGLRAVLRQAVRSGYIGFFHTPLVPELFWLTGLGGAALAGLERADGGPVRPARRATRDYVNGLALYRANMAPRLTRPAERRTAVPVQVLAPTRDAFMVGPLQSNAGRWVDDLRFHRFHGGHWSLRSRPAAIAGRLRSFVAEVESGAPRPRRSPGSARRHGGAFAGQLAVVTGAGGGVGRALSLELAERGARVVAVDADGPAAERTAELCARLTPGAVPRRVDVADASAVHGLAARLREESGVPDLVVNNAGTVPAGPLLRIPDADLERLVDAGLRGVVHGCRAFGPVMAGAGGGGLIVNTLSAAGPAPRAHGAYPASRAAVLALSRSLRRELAASGVGVTAVLPGPVGAGAAARPYRRRGLTPEEAARRIADAVADAPECR</sequence>
<accession>A0ABX8BLH8</accession>
<dbReference type="SUPFAM" id="SSF51735">
    <property type="entry name" value="NAD(P)-binding Rossmann-fold domains"/>
    <property type="match status" value="1"/>
</dbReference>
<dbReference type="PRINTS" id="PR00081">
    <property type="entry name" value="GDHRDH"/>
</dbReference>
<feature type="domain" description="AB hydrolase-1" evidence="3">
    <location>
        <begin position="24"/>
        <end position="134"/>
    </location>
</feature>
<dbReference type="NCBIfam" id="NF004514">
    <property type="entry name" value="PRK05855.1"/>
    <property type="match status" value="1"/>
</dbReference>
<comment type="similarity">
    <text evidence="1">Belongs to the short-chain dehydrogenases/reductases (SDR) family.</text>
</comment>
<reference evidence="4 5" key="1">
    <citation type="submission" date="2021-05" db="EMBL/GenBank/DDBJ databases">
        <title>Direct Submission.</title>
        <authorList>
            <person name="Li K."/>
            <person name="Gao J."/>
        </authorList>
    </citation>
    <scope>NUCLEOTIDE SEQUENCE [LARGE SCALE GENOMIC DNA]</scope>
    <source>
        <strain evidence="4 5">Mg02</strain>
    </source>
</reference>
<evidence type="ECO:0000313" key="5">
    <source>
        <dbReference type="Proteomes" id="UP000676079"/>
    </source>
</evidence>